<evidence type="ECO:0000313" key="4">
    <source>
        <dbReference type="EMBL" id="MDT2516088.1"/>
    </source>
</evidence>
<evidence type="ECO:0000313" key="7">
    <source>
        <dbReference type="Proteomes" id="UP001264335"/>
    </source>
</evidence>
<keyword evidence="1" id="KW-0732">Signal</keyword>
<evidence type="ECO:0000313" key="3">
    <source>
        <dbReference type="EMBL" id="MDT2403862.1"/>
    </source>
</evidence>
<feature type="chain" id="PRO_5044398344" evidence="1">
    <location>
        <begin position="23"/>
        <end position="209"/>
    </location>
</feature>
<dbReference type="EMBL" id="JARPWH010000068">
    <property type="protein sequence ID" value="MDT2403862.1"/>
    <property type="molecule type" value="Genomic_DNA"/>
</dbReference>
<evidence type="ECO:0000313" key="6">
    <source>
        <dbReference type="Proteomes" id="UP000288388"/>
    </source>
</evidence>
<proteinExistence type="predicted"/>
<dbReference type="Proteomes" id="UP000288388">
    <property type="component" value="Unassembled WGS sequence"/>
</dbReference>
<organism evidence="5 6">
    <name type="scientific">Enterococcus avium</name>
    <name type="common">Streptococcus avium</name>
    <dbReference type="NCBI Taxonomy" id="33945"/>
    <lineage>
        <taxon>Bacteria</taxon>
        <taxon>Bacillati</taxon>
        <taxon>Bacillota</taxon>
        <taxon>Bacilli</taxon>
        <taxon>Lactobacillales</taxon>
        <taxon>Enterococcaceae</taxon>
        <taxon>Enterococcus</taxon>
    </lineage>
</organism>
<gene>
    <name evidence="5" type="ORF">EK398_03440</name>
    <name evidence="3" type="ORF">P7D43_15965</name>
    <name evidence="4" type="ORF">P7D79_17830</name>
</gene>
<dbReference type="Proteomes" id="UP001260773">
    <property type="component" value="Unassembled WGS sequence"/>
</dbReference>
<comment type="caution">
    <text evidence="5">The sequence shown here is derived from an EMBL/GenBank/DDBJ whole genome shotgun (WGS) entry which is preliminary data.</text>
</comment>
<evidence type="ECO:0000313" key="5">
    <source>
        <dbReference type="EMBL" id="RVU93991.1"/>
    </source>
</evidence>
<dbReference type="Pfam" id="PF13731">
    <property type="entry name" value="WxL"/>
    <property type="match status" value="1"/>
</dbReference>
<feature type="domain" description="WxL" evidence="2">
    <location>
        <begin position="39"/>
        <end position="207"/>
    </location>
</feature>
<reference evidence="5 6" key="1">
    <citation type="submission" date="2018-12" db="EMBL/GenBank/DDBJ databases">
        <title>A novel vanA-carrying plasmid in a clinical isolate of Enterococcus avium.</title>
        <authorList>
            <person name="Bernasconi O.J."/>
            <person name="Luzzaro F."/>
            <person name="Endimiani A."/>
        </authorList>
    </citation>
    <scope>NUCLEOTIDE SEQUENCE [LARGE SCALE GENOMIC DNA]</scope>
    <source>
        <strain evidence="5 6">LC0559/18</strain>
    </source>
</reference>
<evidence type="ECO:0000256" key="1">
    <source>
        <dbReference type="SAM" id="SignalP"/>
    </source>
</evidence>
<dbReference type="InterPro" id="IPR027994">
    <property type="entry name" value="WxL_dom"/>
</dbReference>
<dbReference type="Proteomes" id="UP001264335">
    <property type="component" value="Unassembled WGS sequence"/>
</dbReference>
<dbReference type="RefSeq" id="WP_127978287.1">
    <property type="nucleotide sequence ID" value="NZ_CAAKNX010000090.1"/>
</dbReference>
<feature type="signal peptide" evidence="1">
    <location>
        <begin position="1"/>
        <end position="22"/>
    </location>
</feature>
<dbReference type="EMBL" id="RYZS01000001">
    <property type="protein sequence ID" value="RVU93991.1"/>
    <property type="molecule type" value="Genomic_DNA"/>
</dbReference>
<name>A0A437UKB8_ENTAV</name>
<dbReference type="AlphaFoldDB" id="A0A437UKB8"/>
<dbReference type="EMBL" id="JARPWY010000065">
    <property type="protein sequence ID" value="MDT2516088.1"/>
    <property type="molecule type" value="Genomic_DNA"/>
</dbReference>
<sequence length="209" mass="24032">MKKILWIVCLCLVFAYSLEVNGQTTSKGDIRFFYTKNQPRKLQIDYVSEFYFGQQSIQTIDKEYFAFLQPFRVKATGKLEKGPNFIQITDNRQTYTGWNLELKQENQFSDSEGRILDGASISFEHGRAVTNSTSELPDGKERFVLFPNESVNVMQAKEGTGEGSFQFVWGKDAEEGEKSIHLSVPGRTIKYDTNYTTNFQWILVSAPWQ</sequence>
<reference evidence="3 7" key="2">
    <citation type="submission" date="2023-03" db="EMBL/GenBank/DDBJ databases">
        <authorList>
            <person name="Shen W."/>
            <person name="Cai J."/>
        </authorList>
    </citation>
    <scope>NUCLEOTIDE SEQUENCE [LARGE SCALE GENOMIC DNA]</scope>
    <source>
        <strain evidence="3">P33-2</strain>
        <strain evidence="4 7">Y2</strain>
    </source>
</reference>
<accession>A0A437UKB8</accession>
<evidence type="ECO:0000259" key="2">
    <source>
        <dbReference type="Pfam" id="PF13731"/>
    </source>
</evidence>
<protein>
    <submittedName>
        <fullName evidence="5">WxL domain-containing protein</fullName>
    </submittedName>
</protein>